<keyword evidence="6" id="KW-1185">Reference proteome</keyword>
<dbReference type="Pfam" id="PF00560">
    <property type="entry name" value="LRR_1"/>
    <property type="match status" value="1"/>
</dbReference>
<evidence type="ECO:0000256" key="1">
    <source>
        <dbReference type="ARBA" id="ARBA00022468"/>
    </source>
</evidence>
<feature type="compositionally biased region" description="Basic and acidic residues" evidence="4">
    <location>
        <begin position="418"/>
        <end position="427"/>
    </location>
</feature>
<dbReference type="InterPro" id="IPR027038">
    <property type="entry name" value="RanGap"/>
</dbReference>
<evidence type="ECO:0000256" key="3">
    <source>
        <dbReference type="ARBA" id="ARBA00022737"/>
    </source>
</evidence>
<dbReference type="Pfam" id="PF13516">
    <property type="entry name" value="LRR_6"/>
    <property type="match status" value="2"/>
</dbReference>
<dbReference type="PANTHER" id="PTHR24113:SF12">
    <property type="entry name" value="RAN GTPASE-ACTIVATING PROTEIN 1"/>
    <property type="match status" value="1"/>
</dbReference>
<evidence type="ECO:0000313" key="6">
    <source>
        <dbReference type="Proteomes" id="UP001162156"/>
    </source>
</evidence>
<keyword evidence="3" id="KW-0677">Repeat</keyword>
<proteinExistence type="predicted"/>
<dbReference type="Gene3D" id="3.80.10.10">
    <property type="entry name" value="Ribonuclease Inhibitor"/>
    <property type="match status" value="2"/>
</dbReference>
<evidence type="ECO:0000256" key="2">
    <source>
        <dbReference type="ARBA" id="ARBA00022614"/>
    </source>
</evidence>
<dbReference type="Proteomes" id="UP001162156">
    <property type="component" value="Unassembled WGS sequence"/>
</dbReference>
<feature type="region of interest" description="Disordered" evidence="4">
    <location>
        <begin position="406"/>
        <end position="437"/>
    </location>
</feature>
<keyword evidence="1" id="KW-0343">GTPase activation</keyword>
<accession>A0AAV8X0X1</accession>
<organism evidence="5 6">
    <name type="scientific">Rhamnusium bicolor</name>
    <dbReference type="NCBI Taxonomy" id="1586634"/>
    <lineage>
        <taxon>Eukaryota</taxon>
        <taxon>Metazoa</taxon>
        <taxon>Ecdysozoa</taxon>
        <taxon>Arthropoda</taxon>
        <taxon>Hexapoda</taxon>
        <taxon>Insecta</taxon>
        <taxon>Pterygota</taxon>
        <taxon>Neoptera</taxon>
        <taxon>Endopterygota</taxon>
        <taxon>Coleoptera</taxon>
        <taxon>Polyphaga</taxon>
        <taxon>Cucujiformia</taxon>
        <taxon>Chrysomeloidea</taxon>
        <taxon>Cerambycidae</taxon>
        <taxon>Lepturinae</taxon>
        <taxon>Rhagiini</taxon>
        <taxon>Rhamnusium</taxon>
    </lineage>
</organism>
<dbReference type="GO" id="GO:0031267">
    <property type="term" value="F:small GTPase binding"/>
    <property type="evidence" value="ECO:0007669"/>
    <property type="project" value="TreeGrafter"/>
</dbReference>
<gene>
    <name evidence="5" type="ORF">NQ314_014790</name>
</gene>
<feature type="compositionally biased region" description="Acidic residues" evidence="4">
    <location>
        <begin position="428"/>
        <end position="437"/>
    </location>
</feature>
<dbReference type="GO" id="GO:0005829">
    <property type="term" value="C:cytosol"/>
    <property type="evidence" value="ECO:0007669"/>
    <property type="project" value="TreeGrafter"/>
</dbReference>
<feature type="compositionally biased region" description="Acidic residues" evidence="4">
    <location>
        <begin position="406"/>
        <end position="417"/>
    </location>
</feature>
<keyword evidence="2" id="KW-0433">Leucine-rich repeat</keyword>
<name>A0AAV8X0X1_9CUCU</name>
<dbReference type="GO" id="GO:0005096">
    <property type="term" value="F:GTPase activator activity"/>
    <property type="evidence" value="ECO:0007669"/>
    <property type="project" value="UniProtKB-KW"/>
</dbReference>
<dbReference type="GO" id="GO:0048471">
    <property type="term" value="C:perinuclear region of cytoplasm"/>
    <property type="evidence" value="ECO:0007669"/>
    <property type="project" value="TreeGrafter"/>
</dbReference>
<dbReference type="InterPro" id="IPR032675">
    <property type="entry name" value="LRR_dom_sf"/>
</dbReference>
<dbReference type="GO" id="GO:0006913">
    <property type="term" value="P:nucleocytoplasmic transport"/>
    <property type="evidence" value="ECO:0007669"/>
    <property type="project" value="TreeGrafter"/>
</dbReference>
<dbReference type="InterPro" id="IPR001611">
    <property type="entry name" value="Leu-rich_rpt"/>
</dbReference>
<dbReference type="SMART" id="SM00368">
    <property type="entry name" value="LRR_RI"/>
    <property type="match status" value="5"/>
</dbReference>
<evidence type="ECO:0000256" key="4">
    <source>
        <dbReference type="SAM" id="MobiDB-lite"/>
    </source>
</evidence>
<dbReference type="PANTHER" id="PTHR24113">
    <property type="entry name" value="RAN GTPASE-ACTIVATING PROTEIN 1"/>
    <property type="match status" value="1"/>
</dbReference>
<protein>
    <recommendedName>
        <fullName evidence="7">T-complex-associated testis-expressed protein 1</fullName>
    </recommendedName>
</protein>
<dbReference type="AlphaFoldDB" id="A0AAV8X0X1"/>
<sequence length="437" mass="50643">MRIPHIINENTLLEYEPSPESLDLIGEDERKLVAEDFQWNKDHCAPLPDYCDEIYWQRRYEAKFGLVTNRKPEYWTWKILYLERHIQKILEEAQPQYKDEETFDEILDLCAPYIRRVIVSQLQCWKPPLTMDPEDIPDANGSFYKRRNIKKDIFSIEFVILTYENCIGMNDVFDDFSWNMFKLSVADCRNLGIAILELKQIKILRIHRSKLEYKHCQALMQSLVLNRTLVELDLSNCQIGDLGALCVAKVLEGHPTLKKLNLSNNYIGQIGSEGIGFSMLEHNCAQLEVLNMRLNPLKKDGAMGIMRALVRCSIPEELSMSGCLFDEDTPIKVCQMIKVNGSLKKLDVSGNWFGEDGGEALVEALEENSTLEWLDVRDTDITPEQDIKIRKLLVRNRTGVYEMDEEIQSLEEEEETEEKVIAETDYNKDEEESPENA</sequence>
<dbReference type="SUPFAM" id="SSF52047">
    <property type="entry name" value="RNI-like"/>
    <property type="match status" value="1"/>
</dbReference>
<reference evidence="5" key="1">
    <citation type="journal article" date="2023" name="Insect Mol. Biol.">
        <title>Genome sequencing provides insights into the evolution of gene families encoding plant cell wall-degrading enzymes in longhorned beetles.</title>
        <authorList>
            <person name="Shin N.R."/>
            <person name="Okamura Y."/>
            <person name="Kirsch R."/>
            <person name="Pauchet Y."/>
        </authorList>
    </citation>
    <scope>NUCLEOTIDE SEQUENCE</scope>
    <source>
        <strain evidence="5">RBIC_L_NR</strain>
    </source>
</reference>
<dbReference type="GO" id="GO:0005634">
    <property type="term" value="C:nucleus"/>
    <property type="evidence" value="ECO:0007669"/>
    <property type="project" value="TreeGrafter"/>
</dbReference>
<dbReference type="EMBL" id="JANEYF010004067">
    <property type="protein sequence ID" value="KAJ8932297.1"/>
    <property type="molecule type" value="Genomic_DNA"/>
</dbReference>
<evidence type="ECO:0008006" key="7">
    <source>
        <dbReference type="Google" id="ProtNLM"/>
    </source>
</evidence>
<evidence type="ECO:0000313" key="5">
    <source>
        <dbReference type="EMBL" id="KAJ8932297.1"/>
    </source>
</evidence>
<comment type="caution">
    <text evidence="5">The sequence shown here is derived from an EMBL/GenBank/DDBJ whole genome shotgun (WGS) entry which is preliminary data.</text>
</comment>